<name>A0ABQ8TM30_PERAM</name>
<feature type="domain" description="Mutator-like transposase" evidence="1">
    <location>
        <begin position="8"/>
        <end position="205"/>
    </location>
</feature>
<reference evidence="2 3" key="1">
    <citation type="journal article" date="2022" name="Allergy">
        <title>Genome assembly and annotation of Periplaneta americana reveal a comprehensive cockroach allergen profile.</title>
        <authorList>
            <person name="Wang L."/>
            <person name="Xiong Q."/>
            <person name="Saelim N."/>
            <person name="Wang L."/>
            <person name="Nong W."/>
            <person name="Wan A.T."/>
            <person name="Shi M."/>
            <person name="Liu X."/>
            <person name="Cao Q."/>
            <person name="Hui J.H.L."/>
            <person name="Sookrung N."/>
            <person name="Leung T.F."/>
            <person name="Tungtrongchitr A."/>
            <person name="Tsui S.K.W."/>
        </authorList>
    </citation>
    <scope>NUCLEOTIDE SEQUENCE [LARGE SCALE GENOMIC DNA]</scope>
    <source>
        <strain evidence="2">PWHHKU_190912</strain>
    </source>
</reference>
<evidence type="ECO:0000313" key="2">
    <source>
        <dbReference type="EMBL" id="KAJ4447714.1"/>
    </source>
</evidence>
<dbReference type="InterPro" id="IPR049012">
    <property type="entry name" value="Mutator_transp_dom"/>
</dbReference>
<dbReference type="Proteomes" id="UP001148838">
    <property type="component" value="Unassembled WGS sequence"/>
</dbReference>
<evidence type="ECO:0000313" key="3">
    <source>
        <dbReference type="Proteomes" id="UP001148838"/>
    </source>
</evidence>
<dbReference type="EMBL" id="JAJSOF020000005">
    <property type="protein sequence ID" value="KAJ4447714.1"/>
    <property type="molecule type" value="Genomic_DNA"/>
</dbReference>
<comment type="caution">
    <text evidence="2">The sequence shown here is derived from an EMBL/GenBank/DDBJ whole genome shotgun (WGS) entry which is preliminary data.</text>
</comment>
<proteinExistence type="predicted"/>
<keyword evidence="3" id="KW-1185">Reference proteome</keyword>
<sequence>MAGLCEGNNEPAGSLKAILSYAGTWTKRGFTGSFGVGCVIDVLIGLVIDYEVLSMYCHDCAISEKQIGKGNPEFQFYHEDHKINYAKNYYGSPPGMEVETASRLWKRSESNDFRYNTVLSDSDSKTYMHLQHINVYGNQFLITKEECVNHIAKRLGIGLRNLVKEWKGEKIHLGINKRRVQRCIKQRVQSSLDVEIKRRHTTRVSEIIREDAEKKEKVDADVIVVDVDVVIVVMVVLVILWPVQNVRQETGFAQTRIVYNNIVSLAASCNETISRIPDILKTGGIRPQWNQIFTLYDTDGDEASCLLCETLPRHLEKRTKEDTSEVLCGKCGIVWVRNIDIKTK</sequence>
<accession>A0ABQ8TM30</accession>
<organism evidence="2 3">
    <name type="scientific">Periplaneta americana</name>
    <name type="common">American cockroach</name>
    <name type="synonym">Blatta americana</name>
    <dbReference type="NCBI Taxonomy" id="6978"/>
    <lineage>
        <taxon>Eukaryota</taxon>
        <taxon>Metazoa</taxon>
        <taxon>Ecdysozoa</taxon>
        <taxon>Arthropoda</taxon>
        <taxon>Hexapoda</taxon>
        <taxon>Insecta</taxon>
        <taxon>Pterygota</taxon>
        <taxon>Neoptera</taxon>
        <taxon>Polyneoptera</taxon>
        <taxon>Dictyoptera</taxon>
        <taxon>Blattodea</taxon>
        <taxon>Blattoidea</taxon>
        <taxon>Blattidae</taxon>
        <taxon>Blattinae</taxon>
        <taxon>Periplaneta</taxon>
    </lineage>
</organism>
<protein>
    <recommendedName>
        <fullName evidence="1">Mutator-like transposase domain-containing protein</fullName>
    </recommendedName>
</protein>
<gene>
    <name evidence="2" type="ORF">ANN_09722</name>
</gene>
<evidence type="ECO:0000259" key="1">
    <source>
        <dbReference type="Pfam" id="PF20700"/>
    </source>
</evidence>
<dbReference type="Pfam" id="PF20700">
    <property type="entry name" value="Mutator"/>
    <property type="match status" value="1"/>
</dbReference>